<dbReference type="EMBL" id="DPVV01000512">
    <property type="protein sequence ID" value="HCL03775.1"/>
    <property type="molecule type" value="Genomic_DNA"/>
</dbReference>
<dbReference type="InterPro" id="IPR043130">
    <property type="entry name" value="CDP-OH_PTrfase_TM_dom"/>
</dbReference>
<evidence type="ECO:0000256" key="1">
    <source>
        <dbReference type="SAM" id="Phobius"/>
    </source>
</evidence>
<comment type="caution">
    <text evidence="2">The sequence shown here is derived from an EMBL/GenBank/DDBJ whole genome shotgun (WGS) entry which is preliminary data.</text>
</comment>
<dbReference type="Pfam" id="PF01066">
    <property type="entry name" value="CDP-OH_P_transf"/>
    <property type="match status" value="1"/>
</dbReference>
<dbReference type="GO" id="GO:0008654">
    <property type="term" value="P:phospholipid biosynthetic process"/>
    <property type="evidence" value="ECO:0007669"/>
    <property type="project" value="InterPro"/>
</dbReference>
<keyword evidence="2" id="KW-0808">Transferase</keyword>
<dbReference type="InterPro" id="IPR000462">
    <property type="entry name" value="CDP-OH_P_trans"/>
</dbReference>
<keyword evidence="1" id="KW-0472">Membrane</keyword>
<evidence type="ECO:0000313" key="2">
    <source>
        <dbReference type="EMBL" id="HCL03775.1"/>
    </source>
</evidence>
<dbReference type="AlphaFoldDB" id="A0A3D2XB76"/>
<accession>A0A3D2XB76</accession>
<keyword evidence="1" id="KW-0812">Transmembrane</keyword>
<feature type="transmembrane region" description="Helical" evidence="1">
    <location>
        <begin position="7"/>
        <end position="27"/>
    </location>
</feature>
<organism evidence="2 3">
    <name type="scientific">Lachnoclostridium phytofermentans</name>
    <dbReference type="NCBI Taxonomy" id="66219"/>
    <lineage>
        <taxon>Bacteria</taxon>
        <taxon>Bacillati</taxon>
        <taxon>Bacillota</taxon>
        <taxon>Clostridia</taxon>
        <taxon>Lachnospirales</taxon>
        <taxon>Lachnospiraceae</taxon>
    </lineage>
</organism>
<feature type="transmembrane region" description="Helical" evidence="1">
    <location>
        <begin position="94"/>
        <end position="113"/>
    </location>
</feature>
<dbReference type="Gene3D" id="1.20.120.1760">
    <property type="match status" value="1"/>
</dbReference>
<proteinExistence type="predicted"/>
<dbReference type="Proteomes" id="UP000262969">
    <property type="component" value="Unassembled WGS sequence"/>
</dbReference>
<dbReference type="GO" id="GO:0016780">
    <property type="term" value="F:phosphotransferase activity, for other substituted phosphate groups"/>
    <property type="evidence" value="ECO:0007669"/>
    <property type="project" value="InterPro"/>
</dbReference>
<sequence length="207" mass="22836">MIGFYNYSVILTYLGLASAIFGMSQAITGNTKWALLCLIISGTCDMFDGKVARAMKNRTEDEKVFGIQIDSLCDLVCFGVLPGIIAYMTCPYKALGIISATLFVLAAVIRLGYFNVMEQARQKETTECRKYYQGLPVTTISMILPSVYIISHFIGIDRGPSTVYSIVLLIVAFLFVYDFKVKKPGNIGCFVMTVYGVCILAGVIFLK</sequence>
<feature type="transmembrane region" description="Helical" evidence="1">
    <location>
        <begin position="186"/>
        <end position="206"/>
    </location>
</feature>
<reference evidence="2 3" key="1">
    <citation type="journal article" date="2018" name="Nat. Biotechnol.">
        <title>A standardized bacterial taxonomy based on genome phylogeny substantially revises the tree of life.</title>
        <authorList>
            <person name="Parks D.H."/>
            <person name="Chuvochina M."/>
            <person name="Waite D.W."/>
            <person name="Rinke C."/>
            <person name="Skarshewski A."/>
            <person name="Chaumeil P.A."/>
            <person name="Hugenholtz P."/>
        </authorList>
    </citation>
    <scope>NUCLEOTIDE SEQUENCE [LARGE SCALE GENOMIC DNA]</scope>
    <source>
        <strain evidence="2">UBA11728</strain>
    </source>
</reference>
<feature type="transmembrane region" description="Helical" evidence="1">
    <location>
        <begin position="134"/>
        <end position="156"/>
    </location>
</feature>
<name>A0A3D2XB76_9FIRM</name>
<feature type="transmembrane region" description="Helical" evidence="1">
    <location>
        <begin position="162"/>
        <end position="179"/>
    </location>
</feature>
<protein>
    <submittedName>
        <fullName evidence="2">CDP-diacylglycerol--serine O-phosphatidyltransferase</fullName>
    </submittedName>
</protein>
<dbReference type="GO" id="GO:0016020">
    <property type="term" value="C:membrane"/>
    <property type="evidence" value="ECO:0007669"/>
    <property type="project" value="InterPro"/>
</dbReference>
<keyword evidence="1" id="KW-1133">Transmembrane helix</keyword>
<evidence type="ECO:0000313" key="3">
    <source>
        <dbReference type="Proteomes" id="UP000262969"/>
    </source>
</evidence>
<gene>
    <name evidence="2" type="ORF">DHW61_15450</name>
</gene>